<keyword evidence="3" id="KW-0238">DNA-binding</keyword>
<dbReference type="InterPro" id="IPR001789">
    <property type="entry name" value="Sig_transdc_resp-reg_receiver"/>
</dbReference>
<evidence type="ECO:0000259" key="6">
    <source>
        <dbReference type="PROSITE" id="PS50043"/>
    </source>
</evidence>
<organism evidence="8 9">
    <name type="scientific">Variovorax gossypii</name>
    <dbReference type="NCBI Taxonomy" id="1679495"/>
    <lineage>
        <taxon>Bacteria</taxon>
        <taxon>Pseudomonadati</taxon>
        <taxon>Pseudomonadota</taxon>
        <taxon>Betaproteobacteria</taxon>
        <taxon>Burkholderiales</taxon>
        <taxon>Comamonadaceae</taxon>
        <taxon>Variovorax</taxon>
    </lineage>
</organism>
<evidence type="ECO:0000256" key="2">
    <source>
        <dbReference type="ARBA" id="ARBA00023015"/>
    </source>
</evidence>
<evidence type="ECO:0000256" key="5">
    <source>
        <dbReference type="PROSITE-ProRule" id="PRU00169"/>
    </source>
</evidence>
<feature type="domain" description="HTH luxR-type" evidence="6">
    <location>
        <begin position="192"/>
        <end position="257"/>
    </location>
</feature>
<dbReference type="InterPro" id="IPR016032">
    <property type="entry name" value="Sig_transdc_resp-reg_C-effctor"/>
</dbReference>
<dbReference type="PANTHER" id="PTHR43214:SF41">
    <property type="entry name" value="NITRATE_NITRITE RESPONSE REGULATOR PROTEIN NARP"/>
    <property type="match status" value="1"/>
</dbReference>
<keyword evidence="4" id="KW-0804">Transcription</keyword>
<name>A0A431TLS9_9BURK</name>
<feature type="modified residue" description="4-aspartylphosphate" evidence="5">
    <location>
        <position position="87"/>
    </location>
</feature>
<dbReference type="PROSITE" id="PS50110">
    <property type="entry name" value="RESPONSE_REGULATORY"/>
    <property type="match status" value="1"/>
</dbReference>
<dbReference type="InterPro" id="IPR039420">
    <property type="entry name" value="WalR-like"/>
</dbReference>
<dbReference type="CDD" id="cd06170">
    <property type="entry name" value="LuxR_C_like"/>
    <property type="match status" value="1"/>
</dbReference>
<keyword evidence="2" id="KW-0805">Transcription regulation</keyword>
<comment type="caution">
    <text evidence="8">The sequence shown here is derived from an EMBL/GenBank/DDBJ whole genome shotgun (WGS) entry which is preliminary data.</text>
</comment>
<gene>
    <name evidence="8" type="ORF">EJP69_09385</name>
</gene>
<dbReference type="PROSITE" id="PS50043">
    <property type="entry name" value="HTH_LUXR_2"/>
    <property type="match status" value="1"/>
</dbReference>
<dbReference type="InterPro" id="IPR011006">
    <property type="entry name" value="CheY-like_superfamily"/>
</dbReference>
<dbReference type="AlphaFoldDB" id="A0A431TLS9"/>
<evidence type="ECO:0000313" key="9">
    <source>
        <dbReference type="Proteomes" id="UP000267418"/>
    </source>
</evidence>
<dbReference type="GO" id="GO:0006355">
    <property type="term" value="P:regulation of DNA-templated transcription"/>
    <property type="evidence" value="ECO:0007669"/>
    <property type="project" value="InterPro"/>
</dbReference>
<dbReference type="GO" id="GO:0000160">
    <property type="term" value="P:phosphorelay signal transduction system"/>
    <property type="evidence" value="ECO:0007669"/>
    <property type="project" value="InterPro"/>
</dbReference>
<dbReference type="InterPro" id="IPR058245">
    <property type="entry name" value="NreC/VraR/RcsB-like_REC"/>
</dbReference>
<feature type="domain" description="Response regulatory" evidence="7">
    <location>
        <begin position="34"/>
        <end position="152"/>
    </location>
</feature>
<evidence type="ECO:0000256" key="1">
    <source>
        <dbReference type="ARBA" id="ARBA00022553"/>
    </source>
</evidence>
<reference evidence="8 9" key="1">
    <citation type="submission" date="2018-12" db="EMBL/GenBank/DDBJ databases">
        <title>The genome of Variovorax gossypii DSM 100435.</title>
        <authorList>
            <person name="Gao J."/>
            <person name="Sun J."/>
        </authorList>
    </citation>
    <scope>NUCLEOTIDE SEQUENCE [LARGE SCALE GENOMIC DNA]</scope>
    <source>
        <strain evidence="8 9">DSM 100435</strain>
    </source>
</reference>
<dbReference type="Pfam" id="PF00196">
    <property type="entry name" value="GerE"/>
    <property type="match status" value="1"/>
</dbReference>
<dbReference type="GO" id="GO:0003677">
    <property type="term" value="F:DNA binding"/>
    <property type="evidence" value="ECO:0007669"/>
    <property type="project" value="UniProtKB-KW"/>
</dbReference>
<evidence type="ECO:0000313" key="8">
    <source>
        <dbReference type="EMBL" id="RTQ34623.1"/>
    </source>
</evidence>
<evidence type="ECO:0000256" key="4">
    <source>
        <dbReference type="ARBA" id="ARBA00023163"/>
    </source>
</evidence>
<dbReference type="SMART" id="SM00421">
    <property type="entry name" value="HTH_LUXR"/>
    <property type="match status" value="1"/>
</dbReference>
<dbReference type="SUPFAM" id="SSF46894">
    <property type="entry name" value="C-terminal effector domain of the bipartite response regulators"/>
    <property type="match status" value="1"/>
</dbReference>
<dbReference type="Proteomes" id="UP000267418">
    <property type="component" value="Unassembled WGS sequence"/>
</dbReference>
<evidence type="ECO:0000259" key="7">
    <source>
        <dbReference type="PROSITE" id="PS50110"/>
    </source>
</evidence>
<keyword evidence="9" id="KW-1185">Reference proteome</keyword>
<dbReference type="Pfam" id="PF00072">
    <property type="entry name" value="Response_reg"/>
    <property type="match status" value="1"/>
</dbReference>
<dbReference type="PRINTS" id="PR00038">
    <property type="entry name" value="HTHLUXR"/>
</dbReference>
<evidence type="ECO:0000256" key="3">
    <source>
        <dbReference type="ARBA" id="ARBA00023125"/>
    </source>
</evidence>
<accession>A0A431TLS9</accession>
<proteinExistence type="predicted"/>
<sequence>MNEGCAHGFPVRAEAYARRMNIEAQDDATLRRWGVLVVEDDSRARAFFEASVQRSPRLFWLGSAGTVQEALGWLSRTTTIPDVLLVDLGMPDGTGLDVIRDAVSRFPGCEPLVVSVFGDEENVLASIEAGAVGYIHKDAAPEDIAQTIVEMKAGASPISPMIARRVLAKYRSLQTAAPTGSTPGATPEAAAEEADRGLLSAREHEVLTLIARGFSYAEIARLKGLSVHTVQTHIKNLYGKLAVHSKSEAVFEATRLGLLSHPG</sequence>
<dbReference type="OrthoDB" id="3623000at2"/>
<dbReference type="SMART" id="SM00448">
    <property type="entry name" value="REC"/>
    <property type="match status" value="1"/>
</dbReference>
<protein>
    <submittedName>
        <fullName evidence="8">Response regulator transcription factor</fullName>
    </submittedName>
</protein>
<keyword evidence="1 5" id="KW-0597">Phosphoprotein</keyword>
<dbReference type="PANTHER" id="PTHR43214">
    <property type="entry name" value="TWO-COMPONENT RESPONSE REGULATOR"/>
    <property type="match status" value="1"/>
</dbReference>
<dbReference type="CDD" id="cd17535">
    <property type="entry name" value="REC_NarL-like"/>
    <property type="match status" value="1"/>
</dbReference>
<dbReference type="EMBL" id="RXOE01000002">
    <property type="protein sequence ID" value="RTQ34623.1"/>
    <property type="molecule type" value="Genomic_DNA"/>
</dbReference>
<dbReference type="SUPFAM" id="SSF52172">
    <property type="entry name" value="CheY-like"/>
    <property type="match status" value="1"/>
</dbReference>
<dbReference type="InterPro" id="IPR000792">
    <property type="entry name" value="Tscrpt_reg_LuxR_C"/>
</dbReference>
<dbReference type="Gene3D" id="3.40.50.2300">
    <property type="match status" value="1"/>
</dbReference>